<organism evidence="1 2">
    <name type="scientific">Cohnella luojiensis</name>
    <dbReference type="NCBI Taxonomy" id="652876"/>
    <lineage>
        <taxon>Bacteria</taxon>
        <taxon>Bacillati</taxon>
        <taxon>Bacillota</taxon>
        <taxon>Bacilli</taxon>
        <taxon>Bacillales</taxon>
        <taxon>Paenibacillaceae</taxon>
        <taxon>Cohnella</taxon>
    </lineage>
</organism>
<dbReference type="AlphaFoldDB" id="A0A4Y8LR61"/>
<protein>
    <submittedName>
        <fullName evidence="1">2'-5' RNA ligase family protein</fullName>
    </submittedName>
</protein>
<dbReference type="EMBL" id="SOMN01000038">
    <property type="protein sequence ID" value="TFE23065.1"/>
    <property type="molecule type" value="Genomic_DNA"/>
</dbReference>
<evidence type="ECO:0000313" key="2">
    <source>
        <dbReference type="Proteomes" id="UP000297900"/>
    </source>
</evidence>
<name>A0A4Y8LR61_9BACL</name>
<dbReference type="InterPro" id="IPR009097">
    <property type="entry name" value="Cyclic_Pdiesterase"/>
</dbReference>
<keyword evidence="1" id="KW-0436">Ligase</keyword>
<proteinExistence type="predicted"/>
<reference evidence="1 2" key="1">
    <citation type="submission" date="2019-03" db="EMBL/GenBank/DDBJ databases">
        <title>Cohnella endophytica sp. nov., a novel endophytic bacterium isolated from bark of Sonneratia apetala.</title>
        <authorList>
            <person name="Tuo L."/>
        </authorList>
    </citation>
    <scope>NUCLEOTIDE SEQUENCE [LARGE SCALE GENOMIC DNA]</scope>
    <source>
        <strain evidence="1 2">CCTCC AB 208254</strain>
    </source>
</reference>
<dbReference type="SUPFAM" id="SSF55144">
    <property type="entry name" value="LigT-like"/>
    <property type="match status" value="1"/>
</dbReference>
<dbReference type="Proteomes" id="UP000297900">
    <property type="component" value="Unassembled WGS sequence"/>
</dbReference>
<accession>A0A4Y8LR61</accession>
<evidence type="ECO:0000313" key="1">
    <source>
        <dbReference type="EMBL" id="TFE23065.1"/>
    </source>
</evidence>
<sequence length="178" mass="21056">MQYFIGIVPPLDYKEKIISFQKNWESNGFINVVEPHITLKAQGGLTPDKRWLDDLETLCRDFPSFRITLTEPKFFGDYVVYLSMQSQELYQLHNKIVRLINPSDSLIKKYFELEDFVPHLTLGKTYFGMNSNELNEMAIEAQRLLMPYPTFDVNQIRVYQEIEPLEYITYKDIALKQQ</sequence>
<keyword evidence="2" id="KW-1185">Reference proteome</keyword>
<comment type="caution">
    <text evidence="1">The sequence shown here is derived from an EMBL/GenBank/DDBJ whole genome shotgun (WGS) entry which is preliminary data.</text>
</comment>
<dbReference type="Gene3D" id="3.90.1140.10">
    <property type="entry name" value="Cyclic phosphodiesterase"/>
    <property type="match status" value="1"/>
</dbReference>
<dbReference type="OrthoDB" id="70764at2"/>
<dbReference type="GO" id="GO:0016874">
    <property type="term" value="F:ligase activity"/>
    <property type="evidence" value="ECO:0007669"/>
    <property type="project" value="UniProtKB-KW"/>
</dbReference>
<dbReference type="RefSeq" id="WP_135154039.1">
    <property type="nucleotide sequence ID" value="NZ_SOMN01000038.1"/>
</dbReference>
<gene>
    <name evidence="1" type="ORF">E2980_20140</name>
</gene>
<dbReference type="Pfam" id="PF13563">
    <property type="entry name" value="2_5_RNA_ligase2"/>
    <property type="match status" value="1"/>
</dbReference>